<evidence type="ECO:0000256" key="4">
    <source>
        <dbReference type="ARBA" id="ARBA00023172"/>
    </source>
</evidence>
<keyword evidence="4 7" id="KW-0233">DNA recombination</keyword>
<evidence type="ECO:0000256" key="6">
    <source>
        <dbReference type="ARBA" id="ARBA00033409"/>
    </source>
</evidence>
<dbReference type="InterPro" id="IPR042242">
    <property type="entry name" value="RecO_C"/>
</dbReference>
<dbReference type="SUPFAM" id="SSF57863">
    <property type="entry name" value="ArfGap/RecO-like zinc finger"/>
    <property type="match status" value="1"/>
</dbReference>
<dbReference type="Gene3D" id="2.40.50.140">
    <property type="entry name" value="Nucleic acid-binding proteins"/>
    <property type="match status" value="1"/>
</dbReference>
<dbReference type="RefSeq" id="WP_158466076.1">
    <property type="nucleotide sequence ID" value="NZ_QJUE01000002.1"/>
</dbReference>
<dbReference type="GO" id="GO:0006302">
    <property type="term" value="P:double-strand break repair"/>
    <property type="evidence" value="ECO:0007669"/>
    <property type="project" value="TreeGrafter"/>
</dbReference>
<evidence type="ECO:0000256" key="3">
    <source>
        <dbReference type="ARBA" id="ARBA00022763"/>
    </source>
</evidence>
<evidence type="ECO:0000256" key="1">
    <source>
        <dbReference type="ARBA" id="ARBA00007452"/>
    </source>
</evidence>
<organism evidence="9 10">
    <name type="scientific">Prochlorococcus marinus XMU1408</name>
    <dbReference type="NCBI Taxonomy" id="2213228"/>
    <lineage>
        <taxon>Bacteria</taxon>
        <taxon>Bacillati</taxon>
        <taxon>Cyanobacteriota</taxon>
        <taxon>Cyanophyceae</taxon>
        <taxon>Synechococcales</taxon>
        <taxon>Prochlorococcaceae</taxon>
        <taxon>Prochlorococcus</taxon>
    </lineage>
</organism>
<dbReference type="Pfam" id="PF02565">
    <property type="entry name" value="RecO_C"/>
    <property type="match status" value="1"/>
</dbReference>
<dbReference type="GO" id="GO:0006310">
    <property type="term" value="P:DNA recombination"/>
    <property type="evidence" value="ECO:0007669"/>
    <property type="project" value="UniProtKB-UniRule"/>
</dbReference>
<evidence type="ECO:0000256" key="2">
    <source>
        <dbReference type="ARBA" id="ARBA00021310"/>
    </source>
</evidence>
<dbReference type="InterPro" id="IPR037278">
    <property type="entry name" value="ARFGAP/RecO"/>
</dbReference>
<evidence type="ECO:0000256" key="7">
    <source>
        <dbReference type="HAMAP-Rule" id="MF_00201"/>
    </source>
</evidence>
<dbReference type="InterPro" id="IPR003717">
    <property type="entry name" value="RecO"/>
</dbReference>
<dbReference type="Pfam" id="PF11967">
    <property type="entry name" value="RecO_N"/>
    <property type="match status" value="1"/>
</dbReference>
<proteinExistence type="inferred from homology"/>
<evidence type="ECO:0000313" key="9">
    <source>
        <dbReference type="EMBL" id="PYE02578.1"/>
    </source>
</evidence>
<dbReference type="Gene3D" id="1.20.1440.120">
    <property type="entry name" value="Recombination protein O, C-terminal domain"/>
    <property type="match status" value="1"/>
</dbReference>
<comment type="function">
    <text evidence="7">Involved in DNA repair and RecF pathway recombination.</text>
</comment>
<dbReference type="OrthoDB" id="9797083at2"/>
<gene>
    <name evidence="7 9" type="primary">recO</name>
    <name evidence="9" type="ORF">DNJ73_02155</name>
</gene>
<name>A0A318R3R3_PROMR</name>
<comment type="similarity">
    <text evidence="1 7">Belongs to the RecO family.</text>
</comment>
<dbReference type="Proteomes" id="UP000247807">
    <property type="component" value="Unassembled WGS sequence"/>
</dbReference>
<dbReference type="PANTHER" id="PTHR33991:SF1">
    <property type="entry name" value="DNA REPAIR PROTEIN RECO"/>
    <property type="match status" value="1"/>
</dbReference>
<dbReference type="SUPFAM" id="SSF50249">
    <property type="entry name" value="Nucleic acid-binding proteins"/>
    <property type="match status" value="1"/>
</dbReference>
<keyword evidence="3 7" id="KW-0227">DNA damage</keyword>
<dbReference type="InterPro" id="IPR012340">
    <property type="entry name" value="NA-bd_OB-fold"/>
</dbReference>
<accession>A0A318R3R3</accession>
<keyword evidence="5 7" id="KW-0234">DNA repair</keyword>
<sequence length="266" mass="29563">MSLTQRVKGLSLKIGPLGENDRLLTILTEENGICRLAIPGARKPKSRLGATSPLNLLDLHIVGKKNLKRVTQIKILRSYGNLGKHLETLSAAQAISELIIIMFGNENPQKDLLKLILIHLNRLDDLNKAEFDSLQALAISIQSCIHILALGGYCLPLQNCCQSGSKLIPPIGKWSWKCSFIPEEGFAIGASPNASIEMNPSELALLQRLLLEKVPFHSNGKLLGPKHVWLKLLKIVETWIETHLERRITSLQMLREVIISNDLNTN</sequence>
<protein>
    <recommendedName>
        <fullName evidence="2 7">DNA repair protein RecO</fullName>
    </recommendedName>
    <alternativeName>
        <fullName evidence="6 7">Recombination protein O</fullName>
    </alternativeName>
</protein>
<dbReference type="HAMAP" id="MF_00201">
    <property type="entry name" value="RecO"/>
    <property type="match status" value="1"/>
</dbReference>
<reference evidence="9 10" key="1">
    <citation type="journal article" date="2018" name="Appl. Environ. Microbiol.">
        <title>Genome rearrangement shapes Prochlorococcus ecological adaptation.</title>
        <authorList>
            <person name="Yan W."/>
            <person name="Wei S."/>
            <person name="Wang Q."/>
            <person name="Xiao X."/>
            <person name="Zeng Q."/>
            <person name="Jiao N."/>
            <person name="Zhang R."/>
        </authorList>
    </citation>
    <scope>NUCLEOTIDE SEQUENCE [LARGE SCALE GENOMIC DNA]</scope>
    <source>
        <strain evidence="9 10">XMU1408</strain>
    </source>
</reference>
<dbReference type="GO" id="GO:0043590">
    <property type="term" value="C:bacterial nucleoid"/>
    <property type="evidence" value="ECO:0007669"/>
    <property type="project" value="TreeGrafter"/>
</dbReference>
<feature type="domain" description="DNA replication/recombination mediator RecO N-terminal" evidence="8">
    <location>
        <begin position="1"/>
        <end position="79"/>
    </location>
</feature>
<dbReference type="AlphaFoldDB" id="A0A318R3R3"/>
<dbReference type="EMBL" id="QJUE01000002">
    <property type="protein sequence ID" value="PYE02578.1"/>
    <property type="molecule type" value="Genomic_DNA"/>
</dbReference>
<evidence type="ECO:0000259" key="8">
    <source>
        <dbReference type="Pfam" id="PF11967"/>
    </source>
</evidence>
<dbReference type="NCBIfam" id="TIGR00613">
    <property type="entry name" value="reco"/>
    <property type="match status" value="1"/>
</dbReference>
<dbReference type="PANTHER" id="PTHR33991">
    <property type="entry name" value="DNA REPAIR PROTEIN RECO"/>
    <property type="match status" value="1"/>
</dbReference>
<evidence type="ECO:0000256" key="5">
    <source>
        <dbReference type="ARBA" id="ARBA00023204"/>
    </source>
</evidence>
<dbReference type="InterPro" id="IPR022572">
    <property type="entry name" value="DNA_rep/recomb_RecO_N"/>
</dbReference>
<evidence type="ECO:0000313" key="10">
    <source>
        <dbReference type="Proteomes" id="UP000247807"/>
    </source>
</evidence>
<comment type="caution">
    <text evidence="9">The sequence shown here is derived from an EMBL/GenBank/DDBJ whole genome shotgun (WGS) entry which is preliminary data.</text>
</comment>